<dbReference type="InterPro" id="IPR014746">
    <property type="entry name" value="Gln_synth/guanido_kin_cat_dom"/>
</dbReference>
<dbReference type="PANTHER" id="PTHR36510:SF1">
    <property type="entry name" value="GLUTAMATE--CYSTEINE LIGASE 2-RELATED"/>
    <property type="match status" value="1"/>
</dbReference>
<evidence type="ECO:0000256" key="2">
    <source>
        <dbReference type="ARBA" id="ARBA00022741"/>
    </source>
</evidence>
<dbReference type="GO" id="GO:0005524">
    <property type="term" value="F:ATP binding"/>
    <property type="evidence" value="ECO:0007669"/>
    <property type="project" value="UniProtKB-KW"/>
</dbReference>
<dbReference type="HAMAP" id="MF_01609">
    <property type="entry name" value="Glu_cys_ligase_2"/>
    <property type="match status" value="1"/>
</dbReference>
<evidence type="ECO:0000313" key="6">
    <source>
        <dbReference type="EMBL" id="GLY67854.1"/>
    </source>
</evidence>
<dbReference type="InterPro" id="IPR050141">
    <property type="entry name" value="GCL_type2/YbdK_subfam"/>
</dbReference>
<comment type="catalytic activity">
    <reaction evidence="4 5">
        <text>L-cysteine + L-glutamate + ATP = gamma-L-glutamyl-L-cysteine + ADP + phosphate + H(+)</text>
        <dbReference type="Rhea" id="RHEA:13285"/>
        <dbReference type="ChEBI" id="CHEBI:15378"/>
        <dbReference type="ChEBI" id="CHEBI:29985"/>
        <dbReference type="ChEBI" id="CHEBI:30616"/>
        <dbReference type="ChEBI" id="CHEBI:35235"/>
        <dbReference type="ChEBI" id="CHEBI:43474"/>
        <dbReference type="ChEBI" id="CHEBI:58173"/>
        <dbReference type="ChEBI" id="CHEBI:456216"/>
        <dbReference type="EC" id="6.3.2.2"/>
    </reaction>
</comment>
<dbReference type="EMBL" id="BSTI01000009">
    <property type="protein sequence ID" value="GLY67854.1"/>
    <property type="molecule type" value="Genomic_DNA"/>
</dbReference>
<keyword evidence="2 5" id="KW-0547">Nucleotide-binding</keyword>
<dbReference type="Pfam" id="PF04107">
    <property type="entry name" value="GCS2"/>
    <property type="match status" value="1"/>
</dbReference>
<dbReference type="Gene3D" id="3.30.590.20">
    <property type="match status" value="1"/>
</dbReference>
<dbReference type="NCBIfam" id="TIGR02050">
    <property type="entry name" value="gshA_cyan_rel"/>
    <property type="match status" value="1"/>
</dbReference>
<dbReference type="GO" id="GO:0004357">
    <property type="term" value="F:glutamate-cysteine ligase activity"/>
    <property type="evidence" value="ECO:0007669"/>
    <property type="project" value="UniProtKB-EC"/>
</dbReference>
<evidence type="ECO:0000256" key="3">
    <source>
        <dbReference type="ARBA" id="ARBA00022840"/>
    </source>
</evidence>
<dbReference type="NCBIfam" id="NF010041">
    <property type="entry name" value="PRK13517.1-1"/>
    <property type="match status" value="1"/>
</dbReference>
<dbReference type="GO" id="GO:0042398">
    <property type="term" value="P:modified amino acid biosynthetic process"/>
    <property type="evidence" value="ECO:0007669"/>
    <property type="project" value="InterPro"/>
</dbReference>
<evidence type="ECO:0000256" key="5">
    <source>
        <dbReference type="HAMAP-Rule" id="MF_01609"/>
    </source>
</evidence>
<evidence type="ECO:0000256" key="4">
    <source>
        <dbReference type="ARBA" id="ARBA00048819"/>
    </source>
</evidence>
<dbReference type="InterPro" id="IPR011793">
    <property type="entry name" value="YbdK"/>
</dbReference>
<keyword evidence="7" id="KW-1185">Reference proteome</keyword>
<keyword evidence="3 5" id="KW-0067">ATP-binding</keyword>
<name>A0A9W6VHZ5_9PSEU</name>
<keyword evidence="1 5" id="KW-0436">Ligase</keyword>
<accession>A0A9W6VHZ5</accession>
<dbReference type="InterPro" id="IPR006336">
    <property type="entry name" value="GCS2"/>
</dbReference>
<gene>
    <name evidence="6" type="primary">ybdK</name>
    <name evidence="6" type="ORF">Atai01_44730</name>
</gene>
<protein>
    <recommendedName>
        <fullName evidence="5">Putative glutamate--cysteine ligase 2</fullName>
        <ecNumber evidence="5">6.3.2.2</ecNumber>
    </recommendedName>
    <alternativeName>
        <fullName evidence="5">Gamma-glutamylcysteine synthetase 2</fullName>
        <shortName evidence="5">GCS 2</shortName>
        <shortName evidence="5">Gamma-GCS 2</shortName>
    </alternativeName>
</protein>
<dbReference type="RefSeq" id="WP_285488026.1">
    <property type="nucleotide sequence ID" value="NZ_BSTI01000009.1"/>
</dbReference>
<dbReference type="Proteomes" id="UP001165136">
    <property type="component" value="Unassembled WGS sequence"/>
</dbReference>
<proteinExistence type="inferred from homology"/>
<reference evidence="6" key="1">
    <citation type="submission" date="2023-03" db="EMBL/GenBank/DDBJ databases">
        <title>Amycolatopsis taiwanensis NBRC 103393.</title>
        <authorList>
            <person name="Ichikawa N."/>
            <person name="Sato H."/>
            <person name="Tonouchi N."/>
        </authorList>
    </citation>
    <scope>NUCLEOTIDE SEQUENCE</scope>
    <source>
        <strain evidence="6">NBRC 103393</strain>
    </source>
</reference>
<evidence type="ECO:0000313" key="7">
    <source>
        <dbReference type="Proteomes" id="UP001165136"/>
    </source>
</evidence>
<sequence>MVGSRVPRVAGFVLTVGVEEEFLLIDDAGRLSLRGPDVVHAAKEPEVAVQLELGRCQVESATGVCESAGELLGQLRELRGRLAKEAGRSGLRVMASGTPVFAQETPPEITPTTRYRRMAEQFRAIARTGTACGCHVHVAVPDREAGVVVSNHVRPWLPALLGLTANSAFCDGQDTRYSSWRHILWSRWPSAGPPPVFVSLDHYETIVDGMLRAGAMLDRGMLYWDIRLSERQPTLETRVADVAVTAEAAALLGIVVRGLVGTALDELDRPPLSLSQEVLRANLWRVARDGAGGSCLHPVTGRLVPVHAQLTELVDRIRPALRATGDVDFVLEALAKLRETGDGAQRQRAAFAKRKLLGDVVDSLILR</sequence>
<organism evidence="6 7">
    <name type="scientific">Amycolatopsis taiwanensis</name>
    <dbReference type="NCBI Taxonomy" id="342230"/>
    <lineage>
        <taxon>Bacteria</taxon>
        <taxon>Bacillati</taxon>
        <taxon>Actinomycetota</taxon>
        <taxon>Actinomycetes</taxon>
        <taxon>Pseudonocardiales</taxon>
        <taxon>Pseudonocardiaceae</taxon>
        <taxon>Amycolatopsis</taxon>
    </lineage>
</organism>
<comment type="similarity">
    <text evidence="5">Belongs to the glutamate--cysteine ligase type 2 family. YbdK subfamily.</text>
</comment>
<dbReference type="SUPFAM" id="SSF55931">
    <property type="entry name" value="Glutamine synthetase/guanido kinase"/>
    <property type="match status" value="1"/>
</dbReference>
<dbReference type="EC" id="6.3.2.2" evidence="5"/>
<dbReference type="AlphaFoldDB" id="A0A9W6VHZ5"/>
<comment type="function">
    <text evidence="5">ATP-dependent carboxylate-amine ligase which exhibits weak glutamate--cysteine ligase activity.</text>
</comment>
<comment type="caution">
    <text evidence="6">The sequence shown here is derived from an EMBL/GenBank/DDBJ whole genome shotgun (WGS) entry which is preliminary data.</text>
</comment>
<dbReference type="PANTHER" id="PTHR36510">
    <property type="entry name" value="GLUTAMATE--CYSTEINE LIGASE 2-RELATED"/>
    <property type="match status" value="1"/>
</dbReference>
<evidence type="ECO:0000256" key="1">
    <source>
        <dbReference type="ARBA" id="ARBA00022598"/>
    </source>
</evidence>